<feature type="compositionally biased region" description="Basic residues" evidence="10">
    <location>
        <begin position="1280"/>
        <end position="1300"/>
    </location>
</feature>
<dbReference type="Pfam" id="PF00076">
    <property type="entry name" value="RRM_1"/>
    <property type="match status" value="3"/>
</dbReference>
<evidence type="ECO:0000256" key="6">
    <source>
        <dbReference type="ARBA" id="ARBA00022989"/>
    </source>
</evidence>
<keyword evidence="7 11" id="KW-0472">Membrane</keyword>
<dbReference type="GO" id="GO:0055085">
    <property type="term" value="P:transmembrane transport"/>
    <property type="evidence" value="ECO:0007669"/>
    <property type="project" value="InterPro"/>
</dbReference>
<evidence type="ECO:0000256" key="4">
    <source>
        <dbReference type="ARBA" id="ARBA00022737"/>
    </source>
</evidence>
<comment type="caution">
    <text evidence="13">The sequence shown here is derived from an EMBL/GenBank/DDBJ whole genome shotgun (WGS) entry which is preliminary data.</text>
</comment>
<dbReference type="FunFam" id="3.30.70.330:FF:000406">
    <property type="entry name" value="Related to Nucleolar protein NOP4"/>
    <property type="match status" value="1"/>
</dbReference>
<dbReference type="InterPro" id="IPR000504">
    <property type="entry name" value="RRM_dom"/>
</dbReference>
<gene>
    <name evidence="13" type="ORF">FH972_025027</name>
</gene>
<dbReference type="GO" id="GO:0016020">
    <property type="term" value="C:membrane"/>
    <property type="evidence" value="ECO:0007669"/>
    <property type="project" value="UniProtKB-SubCell"/>
</dbReference>
<dbReference type="Pfam" id="PF00324">
    <property type="entry name" value="AA_permease"/>
    <property type="match status" value="1"/>
</dbReference>
<dbReference type="SMART" id="SM00360">
    <property type="entry name" value="RRM"/>
    <property type="match status" value="4"/>
</dbReference>
<name>A0A5N6L0Q7_9ROSI</name>
<feature type="transmembrane region" description="Helical" evidence="11">
    <location>
        <begin position="139"/>
        <end position="159"/>
    </location>
</feature>
<dbReference type="Gene3D" id="3.30.70.330">
    <property type="match status" value="4"/>
</dbReference>
<keyword evidence="6 11" id="KW-1133">Transmembrane helix</keyword>
<feature type="domain" description="RRM" evidence="12">
    <location>
        <begin position="877"/>
        <end position="987"/>
    </location>
</feature>
<feature type="domain" description="RRM" evidence="12">
    <location>
        <begin position="726"/>
        <end position="804"/>
    </location>
</feature>
<evidence type="ECO:0000256" key="5">
    <source>
        <dbReference type="ARBA" id="ARBA00022884"/>
    </source>
</evidence>
<feature type="transmembrane region" description="Helical" evidence="11">
    <location>
        <begin position="105"/>
        <end position="127"/>
    </location>
</feature>
<dbReference type="InterPro" id="IPR051945">
    <property type="entry name" value="RRM_MRD1_RNA_proc_ribogen"/>
</dbReference>
<feature type="region of interest" description="Disordered" evidence="10">
    <location>
        <begin position="1213"/>
        <end position="1300"/>
    </location>
</feature>
<evidence type="ECO:0000256" key="8">
    <source>
        <dbReference type="ARBA" id="ARBA00023242"/>
    </source>
</evidence>
<dbReference type="InterPro" id="IPR004841">
    <property type="entry name" value="AA-permease/SLC12A_dom"/>
</dbReference>
<dbReference type="InterPro" id="IPR035979">
    <property type="entry name" value="RBD_domain_sf"/>
</dbReference>
<dbReference type="SUPFAM" id="SSF54928">
    <property type="entry name" value="RNA-binding domain, RBD"/>
    <property type="match status" value="3"/>
</dbReference>
<keyword evidence="8" id="KW-0539">Nucleus</keyword>
<evidence type="ECO:0000313" key="14">
    <source>
        <dbReference type="Proteomes" id="UP000327013"/>
    </source>
</evidence>
<feature type="compositionally biased region" description="Basic and acidic residues" evidence="10">
    <location>
        <begin position="685"/>
        <end position="701"/>
    </location>
</feature>
<keyword evidence="14" id="KW-1185">Reference proteome</keyword>
<evidence type="ECO:0000256" key="3">
    <source>
        <dbReference type="ARBA" id="ARBA00022692"/>
    </source>
</evidence>
<evidence type="ECO:0000256" key="10">
    <source>
        <dbReference type="SAM" id="MobiDB-lite"/>
    </source>
</evidence>
<organism evidence="13 14">
    <name type="scientific">Carpinus fangiana</name>
    <dbReference type="NCBI Taxonomy" id="176857"/>
    <lineage>
        <taxon>Eukaryota</taxon>
        <taxon>Viridiplantae</taxon>
        <taxon>Streptophyta</taxon>
        <taxon>Embryophyta</taxon>
        <taxon>Tracheophyta</taxon>
        <taxon>Spermatophyta</taxon>
        <taxon>Magnoliopsida</taxon>
        <taxon>eudicotyledons</taxon>
        <taxon>Gunneridae</taxon>
        <taxon>Pentapetalae</taxon>
        <taxon>rosids</taxon>
        <taxon>fabids</taxon>
        <taxon>Fagales</taxon>
        <taxon>Betulaceae</taxon>
        <taxon>Carpinus</taxon>
    </lineage>
</organism>
<keyword evidence="5 9" id="KW-0694">RNA-binding</keyword>
<proteinExistence type="predicted"/>
<dbReference type="PANTHER" id="PTHR48039">
    <property type="entry name" value="RNA-BINDING MOTIF PROTEIN 14B"/>
    <property type="match status" value="1"/>
</dbReference>
<feature type="region of interest" description="Disordered" evidence="10">
    <location>
        <begin position="685"/>
        <end position="732"/>
    </location>
</feature>
<dbReference type="PANTHER" id="PTHR48039:SF5">
    <property type="entry name" value="RNA-BINDING PROTEIN 28"/>
    <property type="match status" value="1"/>
</dbReference>
<protein>
    <recommendedName>
        <fullName evidence="12">RRM domain-containing protein</fullName>
    </recommendedName>
</protein>
<accession>A0A5N6L0Q7</accession>
<feature type="compositionally biased region" description="Basic and acidic residues" evidence="10">
    <location>
        <begin position="816"/>
        <end position="834"/>
    </location>
</feature>
<feature type="transmembrane region" description="Helical" evidence="11">
    <location>
        <begin position="68"/>
        <end position="85"/>
    </location>
</feature>
<evidence type="ECO:0000259" key="12">
    <source>
        <dbReference type="PROSITE" id="PS50102"/>
    </source>
</evidence>
<dbReference type="OrthoDB" id="272703at2759"/>
<feature type="compositionally biased region" description="Polar residues" evidence="10">
    <location>
        <begin position="944"/>
        <end position="953"/>
    </location>
</feature>
<evidence type="ECO:0000313" key="13">
    <source>
        <dbReference type="EMBL" id="KAB8437347.1"/>
    </source>
</evidence>
<feature type="domain" description="RRM" evidence="12">
    <location>
        <begin position="1060"/>
        <end position="1207"/>
    </location>
</feature>
<evidence type="ECO:0000256" key="11">
    <source>
        <dbReference type="SAM" id="Phobius"/>
    </source>
</evidence>
<feature type="region of interest" description="Disordered" evidence="10">
    <location>
        <begin position="556"/>
        <end position="607"/>
    </location>
</feature>
<keyword evidence="4" id="KW-0677">Repeat</keyword>
<dbReference type="Proteomes" id="UP000327013">
    <property type="component" value="Unassembled WGS sequence"/>
</dbReference>
<feature type="region of interest" description="Disordered" evidence="10">
    <location>
        <begin position="807"/>
        <end position="877"/>
    </location>
</feature>
<dbReference type="PROSITE" id="PS50102">
    <property type="entry name" value="RRM"/>
    <property type="match status" value="4"/>
</dbReference>
<dbReference type="InterPro" id="IPR012677">
    <property type="entry name" value="Nucleotide-bd_a/b_plait_sf"/>
</dbReference>
<dbReference type="CDD" id="cd12676">
    <property type="entry name" value="RRM3_Nop4p"/>
    <property type="match status" value="1"/>
</dbReference>
<feature type="domain" description="RRM" evidence="12">
    <location>
        <begin position="608"/>
        <end position="686"/>
    </location>
</feature>
<dbReference type="Gene3D" id="1.20.1740.10">
    <property type="entry name" value="Amino acid/polyamine transporter I"/>
    <property type="match status" value="1"/>
</dbReference>
<dbReference type="EMBL" id="VIBQ01000036">
    <property type="protein sequence ID" value="KAB8437347.1"/>
    <property type="molecule type" value="Genomic_DNA"/>
</dbReference>
<reference evidence="13 14" key="1">
    <citation type="submission" date="2019-06" db="EMBL/GenBank/DDBJ databases">
        <title>A chromosomal-level reference genome of Carpinus fangiana (Coryloideae, Betulaceae).</title>
        <authorList>
            <person name="Yang X."/>
            <person name="Wang Z."/>
            <person name="Zhang L."/>
            <person name="Hao G."/>
            <person name="Liu J."/>
            <person name="Yang Y."/>
        </authorList>
    </citation>
    <scope>NUCLEOTIDE SEQUENCE [LARGE SCALE GENOMIC DNA]</scope>
    <source>
        <strain evidence="13">Cfa_2016G</strain>
        <tissue evidence="13">Leaf</tissue>
    </source>
</reference>
<comment type="subcellular location">
    <subcellularLocation>
        <location evidence="2">Membrane</location>
        <topology evidence="2">Multi-pass membrane protein</topology>
    </subcellularLocation>
    <subcellularLocation>
        <location evidence="1">Nucleus</location>
    </subcellularLocation>
</comment>
<evidence type="ECO:0000256" key="7">
    <source>
        <dbReference type="ARBA" id="ARBA00023136"/>
    </source>
</evidence>
<dbReference type="InterPro" id="IPR034809">
    <property type="entry name" value="Nop4_RRM4"/>
</dbReference>
<feature type="compositionally biased region" description="Acidic residues" evidence="10">
    <location>
        <begin position="835"/>
        <end position="866"/>
    </location>
</feature>
<dbReference type="InterPro" id="IPR034808">
    <property type="entry name" value="Nop4p_RRM3"/>
</dbReference>
<feature type="region of interest" description="Disordered" evidence="10">
    <location>
        <begin position="937"/>
        <end position="972"/>
    </location>
</feature>
<feature type="compositionally biased region" description="Basic and acidic residues" evidence="10">
    <location>
        <begin position="1262"/>
        <end position="1275"/>
    </location>
</feature>
<keyword evidence="3 11" id="KW-0812">Transmembrane</keyword>
<sequence length="1300" mass="142555">MAKNTARTSALDTGASFNATTKTPPVYTSGTFDDAEKVGGRHGSVAAGITGGKEAADSTHRMLKPRHIQLIGIGGTIGTALYVQIGRGLLNGGRYVEESFGVAAGWNFFVFEAALVPFEIVACNVIIHFWSDAVPAGGIIAIVIVLYGLINVMAVKWYGESEFWAALGQGATDLQALHAQRCAHLRRRLRAAHLAAELPAGQQQCGHCAAVVRQPRHRVPVDQLCRHVRDVSVLAPRPQGAGEAARESAVRGAVHAICGVLCAYWMHRHGVCARKDLRRMRGIFIPVSVIIIFSRAQQRNQHSPNRGHLQLLHGSNVGGLHVVLKLLDLLLQLVQGDFVILDDQIDLQLLDTEAEGNQLGRTPNKTVLLNGTHTRFKLLHIGLVICFICRLDLASLLLTVLLQTLRLQLLCLGILLLVIGAEEVDIVVIVGRSSSACWVDGQGRGLGAVGGDLLGWVTRECGELGLEAGDVLVPAGRVWELLDSWCLGDSLEDLDIGLGGSVTLHQLAELEHLQVKHGKGIENGAVRGQRCAEHRVQAPPEISARKKFPERFTTALNHISGTMGSGKKRRRDADEEGESAAPTAGESAAVEPPSDATEPTKKRVQQRRTLFVRALPATTTTESLIEHFSEAYPIKHATAVIDPATQQCKGYGFITFADAEDAQKAQQEFQGSAFQGRKLKLEVAEPRHRDVDDTIPGERQKSKPNAAAAEAKAKREQARPQNQPPPKLIIRNLPWSIKKPEQLTKLFLSYGKVKHAVIPQKKPGLQSGFGFVTIRGQKNAENALKGVNGLEIDGRTLAVDWAVNKDAWQAQNPTPEDSKKDGQEDDEEPRRQDDYSEADFDDGEDEDEDESIDDDQEDLDMEESMEEAERPPQTYSSTLFIRNLPFTSTDESLQEHFEQFGGIRYARIVVDPTTERPRGTGFVCFFSEDDATECLKSAPRDSSGPATVQTTKAAQPGPRSILQSEEADPSGKFTMEGRVLQVSRAVDRSEATRLTEVGVAHRGRRDNDKRRLYLLSEGTISSGSTLYALLSQSEVAMREQSAKQRKTMVQSNPSLNLSLTRLSIRNIPRTITSKDLKQLAREAVVGFATDVKGEKRERISKEELARGGEEMVEAEKERRAKGKGLVKQAKVVFEGREGAKVAEDSGAGRSRGYGFIEYYTHRAALMGLRWLNGHAVGYQAAEPEKGKSKRGPALEKSKRLIVEFAIENAQVVHRRKERESNSRDPARRNANKDADADPDSKKPKGRKGFPGRANGKETNGQEESKPATKEEEKQAARSRIIAKKRAQRRDKRSKVRGGAA</sequence>
<dbReference type="GO" id="GO:0005730">
    <property type="term" value="C:nucleolus"/>
    <property type="evidence" value="ECO:0007669"/>
    <property type="project" value="TreeGrafter"/>
</dbReference>
<dbReference type="GO" id="GO:0003729">
    <property type="term" value="F:mRNA binding"/>
    <property type="evidence" value="ECO:0007669"/>
    <property type="project" value="TreeGrafter"/>
</dbReference>
<evidence type="ECO:0000256" key="2">
    <source>
        <dbReference type="ARBA" id="ARBA00004141"/>
    </source>
</evidence>
<evidence type="ECO:0000256" key="9">
    <source>
        <dbReference type="PROSITE-ProRule" id="PRU00176"/>
    </source>
</evidence>
<feature type="compositionally biased region" description="Basic and acidic residues" evidence="10">
    <location>
        <begin position="1217"/>
        <end position="1242"/>
    </location>
</feature>
<evidence type="ECO:0000256" key="1">
    <source>
        <dbReference type="ARBA" id="ARBA00004123"/>
    </source>
</evidence>
<dbReference type="CDD" id="cd12677">
    <property type="entry name" value="RRM4_Nop4p"/>
    <property type="match status" value="1"/>
</dbReference>